<dbReference type="Proteomes" id="UP001153954">
    <property type="component" value="Unassembled WGS sequence"/>
</dbReference>
<comment type="caution">
    <text evidence="2">The sequence shown here is derived from an EMBL/GenBank/DDBJ whole genome shotgun (WGS) entry which is preliminary data.</text>
</comment>
<dbReference type="EMBL" id="CAKOGL010000068">
    <property type="protein sequence ID" value="CAH2109278.1"/>
    <property type="molecule type" value="Genomic_DNA"/>
</dbReference>
<organism evidence="2 4">
    <name type="scientific">Euphydryas editha</name>
    <name type="common">Edith's checkerspot</name>
    <dbReference type="NCBI Taxonomy" id="104508"/>
    <lineage>
        <taxon>Eukaryota</taxon>
        <taxon>Metazoa</taxon>
        <taxon>Ecdysozoa</taxon>
        <taxon>Arthropoda</taxon>
        <taxon>Hexapoda</taxon>
        <taxon>Insecta</taxon>
        <taxon>Pterygota</taxon>
        <taxon>Neoptera</taxon>
        <taxon>Endopterygota</taxon>
        <taxon>Lepidoptera</taxon>
        <taxon>Glossata</taxon>
        <taxon>Ditrysia</taxon>
        <taxon>Papilionoidea</taxon>
        <taxon>Nymphalidae</taxon>
        <taxon>Nymphalinae</taxon>
        <taxon>Euphydryas</taxon>
    </lineage>
</organism>
<dbReference type="InterPro" id="IPR011011">
    <property type="entry name" value="Znf_FYVE_PHD"/>
</dbReference>
<dbReference type="PROSITE" id="PS50081">
    <property type="entry name" value="ZF_DAG_PE_2"/>
    <property type="match status" value="1"/>
</dbReference>
<keyword evidence="4" id="KW-1185">Reference proteome</keyword>
<dbReference type="InterPro" id="IPR057251">
    <property type="entry name" value="FP_C"/>
</dbReference>
<accession>A0AAU9TYJ1</accession>
<reference evidence="2" key="1">
    <citation type="submission" date="2022-03" db="EMBL/GenBank/DDBJ databases">
        <authorList>
            <person name="Tunstrom K."/>
        </authorList>
    </citation>
    <scope>NUCLEOTIDE SEQUENCE</scope>
</reference>
<sequence>MANKCHQCGKFIATTDGAKCTKCACLFHRLCVNLSPDHRTPLKWQCQGCKPGPMQGVSLNKVNSPTPSPDADIFLEAADNTVSSLAQEMRLLRVELGSVAKTMSSFKEELARLNTVVGNLTKKFEDIEVRLNVLETSNRDRTTSVPDDQQLSDLVTQLRVELNDREQEGLQNDIEIAGLDEKNGENPTHLVLSLATKLGYELEERDIVSAERIGSRRAYAASGERPRPRPIVVRMVRRAVRDAMIRAARVRRGTDSAGVMEGEPRRVYVNERLTPTNRNLFFKTREECRRAGWKHVWTRNGRIFTRKSDVTEIRRVRAISDLNKFFGTCNI</sequence>
<evidence type="ECO:0000259" key="1">
    <source>
        <dbReference type="PROSITE" id="PS50081"/>
    </source>
</evidence>
<dbReference type="EMBL" id="CAKOGL010000009">
    <property type="protein sequence ID" value="CAH2090600.1"/>
    <property type="molecule type" value="Genomic_DNA"/>
</dbReference>
<evidence type="ECO:0000313" key="3">
    <source>
        <dbReference type="EMBL" id="CAH2109278.1"/>
    </source>
</evidence>
<evidence type="ECO:0000313" key="2">
    <source>
        <dbReference type="EMBL" id="CAH2090600.1"/>
    </source>
</evidence>
<dbReference type="Gene3D" id="3.30.70.1820">
    <property type="entry name" value="L1 transposable element, RRM domain"/>
    <property type="match status" value="1"/>
</dbReference>
<protein>
    <recommendedName>
        <fullName evidence="1">Phorbol-ester/DAG-type domain-containing protein</fullName>
    </recommendedName>
</protein>
<proteinExistence type="predicted"/>
<evidence type="ECO:0000313" key="4">
    <source>
        <dbReference type="Proteomes" id="UP001153954"/>
    </source>
</evidence>
<dbReference type="AlphaFoldDB" id="A0AAU9TYJ1"/>
<dbReference type="InterPro" id="IPR002219">
    <property type="entry name" value="PKC_DAG/PE"/>
</dbReference>
<gene>
    <name evidence="3" type="ORF">EEDITHA_LOCUS23133</name>
    <name evidence="2" type="ORF">EEDITHA_LOCUS6539</name>
</gene>
<name>A0AAU9TYJ1_EUPED</name>
<dbReference type="SUPFAM" id="SSF57903">
    <property type="entry name" value="FYVE/PHD zinc finger"/>
    <property type="match status" value="1"/>
</dbReference>
<feature type="domain" description="Phorbol-ester/DAG-type" evidence="1">
    <location>
        <begin position="1"/>
        <end position="46"/>
    </location>
</feature>
<dbReference type="Pfam" id="PF25298">
    <property type="entry name" value="Baculo_FP_2nd"/>
    <property type="match status" value="1"/>
</dbReference>